<evidence type="ECO:0000256" key="1">
    <source>
        <dbReference type="ARBA" id="ARBA00004123"/>
    </source>
</evidence>
<evidence type="ECO:0000313" key="8">
    <source>
        <dbReference type="Proteomes" id="UP001206595"/>
    </source>
</evidence>
<organism evidence="7 8">
    <name type="scientific">Umbelopsis ramanniana AG</name>
    <dbReference type="NCBI Taxonomy" id="1314678"/>
    <lineage>
        <taxon>Eukaryota</taxon>
        <taxon>Fungi</taxon>
        <taxon>Fungi incertae sedis</taxon>
        <taxon>Mucoromycota</taxon>
        <taxon>Mucoromycotina</taxon>
        <taxon>Umbelopsidomycetes</taxon>
        <taxon>Umbelopsidales</taxon>
        <taxon>Umbelopsidaceae</taxon>
        <taxon>Umbelopsis</taxon>
    </lineage>
</organism>
<dbReference type="Gene3D" id="1.25.40.990">
    <property type="match status" value="1"/>
</dbReference>
<dbReference type="PANTHER" id="PTHR13339">
    <property type="entry name" value="COP9 SIGNALOSOME COMPLEX SUBUNIT 8"/>
    <property type="match status" value="1"/>
</dbReference>
<dbReference type="GO" id="GO:0008180">
    <property type="term" value="C:COP9 signalosome"/>
    <property type="evidence" value="ECO:0007669"/>
    <property type="project" value="UniProtKB-KW"/>
</dbReference>
<dbReference type="GO" id="GO:0010387">
    <property type="term" value="P:COP9 signalosome assembly"/>
    <property type="evidence" value="ECO:0007669"/>
    <property type="project" value="InterPro"/>
</dbReference>
<reference evidence="7" key="1">
    <citation type="submission" date="2021-06" db="EMBL/GenBank/DDBJ databases">
        <authorList>
            <consortium name="DOE Joint Genome Institute"/>
            <person name="Mondo S.J."/>
            <person name="Amses K.R."/>
            <person name="Simmons D.R."/>
            <person name="Longcore J.E."/>
            <person name="Seto K."/>
            <person name="Alves G.H."/>
            <person name="Bonds A.E."/>
            <person name="Quandt C.A."/>
            <person name="Davis W.J."/>
            <person name="Chang Y."/>
            <person name="Letcher P.M."/>
            <person name="Powell M.J."/>
            <person name="Kuo A."/>
            <person name="Labutti K."/>
            <person name="Pangilinan J."/>
            <person name="Andreopoulos W."/>
            <person name="Tritt A."/>
            <person name="Riley R."/>
            <person name="Hundley H."/>
            <person name="Johnson J."/>
            <person name="Lipzen A."/>
            <person name="Barry K."/>
            <person name="Berbee M.L."/>
            <person name="Buchler N.E."/>
            <person name="Grigoriev I.V."/>
            <person name="Spatafora J.W."/>
            <person name="Stajich J.E."/>
            <person name="James T.Y."/>
        </authorList>
    </citation>
    <scope>NUCLEOTIDE SEQUENCE</scope>
    <source>
        <strain evidence="7">AG</strain>
    </source>
</reference>
<comment type="subcellular location">
    <subcellularLocation>
        <location evidence="2">Cytoplasm</location>
    </subcellularLocation>
    <subcellularLocation>
        <location evidence="1">Nucleus</location>
    </subcellularLocation>
</comment>
<dbReference type="PANTHER" id="PTHR13339:SF0">
    <property type="entry name" value="COP9 SIGNALOSOME COMPLEX SUBUNIT 8"/>
    <property type="match status" value="1"/>
</dbReference>
<dbReference type="GO" id="GO:0005737">
    <property type="term" value="C:cytoplasm"/>
    <property type="evidence" value="ECO:0007669"/>
    <property type="project" value="UniProtKB-SubCell"/>
</dbReference>
<keyword evidence="8" id="KW-1185">Reference proteome</keyword>
<dbReference type="Pfam" id="PF10075">
    <property type="entry name" value="CSN8_PSD8_EIF3K"/>
    <property type="match status" value="1"/>
</dbReference>
<sequence length="200" mass="22689">MDTIRQNIENRDFQKLIDLCESLEFENSAFPTPDLPQSTIYATLLGAYLVVNDLNSARFLRKRILQHYKVEADVPEELNAIWGVGAALWIRSFAKAYSVLDTYAWSTDLRPIMALLRDTVQEQAYQLISKSFSYIKVTSAAEMLGMPQDVVSEALTKKGWLLDNESQLLKPAPIPMAPQEKISLDQLSRLEDIVVYLESS</sequence>
<dbReference type="RefSeq" id="XP_051447842.1">
    <property type="nucleotide sequence ID" value="XM_051586313.1"/>
</dbReference>
<gene>
    <name evidence="7" type="ORF">K450DRAFT_225047</name>
</gene>
<dbReference type="GO" id="GO:0000338">
    <property type="term" value="P:protein deneddylation"/>
    <property type="evidence" value="ECO:0007669"/>
    <property type="project" value="InterPro"/>
</dbReference>
<keyword evidence="5" id="KW-0539">Nucleus</keyword>
<feature type="domain" description="CSN8/PSMD8/EIF3K" evidence="6">
    <location>
        <begin position="38"/>
        <end position="177"/>
    </location>
</feature>
<dbReference type="InterPro" id="IPR033205">
    <property type="entry name" value="COP9_CSN8"/>
</dbReference>
<dbReference type="EMBL" id="MU620898">
    <property type="protein sequence ID" value="KAI8582838.1"/>
    <property type="molecule type" value="Genomic_DNA"/>
</dbReference>
<reference evidence="7" key="2">
    <citation type="journal article" date="2022" name="Proc. Natl. Acad. Sci. U.S.A.">
        <title>Diploid-dominant life cycles characterize the early evolution of Fungi.</title>
        <authorList>
            <person name="Amses K.R."/>
            <person name="Simmons D.R."/>
            <person name="Longcore J.E."/>
            <person name="Mondo S.J."/>
            <person name="Seto K."/>
            <person name="Jeronimo G.H."/>
            <person name="Bonds A.E."/>
            <person name="Quandt C.A."/>
            <person name="Davis W.J."/>
            <person name="Chang Y."/>
            <person name="Federici B.A."/>
            <person name="Kuo A."/>
            <person name="LaButti K."/>
            <person name="Pangilinan J."/>
            <person name="Andreopoulos W."/>
            <person name="Tritt A."/>
            <person name="Riley R."/>
            <person name="Hundley H."/>
            <person name="Johnson J."/>
            <person name="Lipzen A."/>
            <person name="Barry K."/>
            <person name="Lang B.F."/>
            <person name="Cuomo C.A."/>
            <person name="Buchler N.E."/>
            <person name="Grigoriev I.V."/>
            <person name="Spatafora J.W."/>
            <person name="Stajich J.E."/>
            <person name="James T.Y."/>
        </authorList>
    </citation>
    <scope>NUCLEOTIDE SEQUENCE</scope>
    <source>
        <strain evidence="7">AG</strain>
    </source>
</reference>
<evidence type="ECO:0000256" key="2">
    <source>
        <dbReference type="ARBA" id="ARBA00004496"/>
    </source>
</evidence>
<comment type="caution">
    <text evidence="7">The sequence shown here is derived from an EMBL/GenBank/DDBJ whole genome shotgun (WGS) entry which is preliminary data.</text>
</comment>
<keyword evidence="4" id="KW-0736">Signalosome</keyword>
<evidence type="ECO:0000313" key="7">
    <source>
        <dbReference type="EMBL" id="KAI8582838.1"/>
    </source>
</evidence>
<evidence type="ECO:0000256" key="3">
    <source>
        <dbReference type="ARBA" id="ARBA00022490"/>
    </source>
</evidence>
<accession>A0AAD5EFC1</accession>
<keyword evidence="3" id="KW-0963">Cytoplasm</keyword>
<name>A0AAD5EFC1_UMBRA</name>
<dbReference type="AlphaFoldDB" id="A0AAD5EFC1"/>
<proteinExistence type="predicted"/>
<dbReference type="GeneID" id="75911661"/>
<evidence type="ECO:0000256" key="5">
    <source>
        <dbReference type="ARBA" id="ARBA00023242"/>
    </source>
</evidence>
<dbReference type="Proteomes" id="UP001206595">
    <property type="component" value="Unassembled WGS sequence"/>
</dbReference>
<evidence type="ECO:0000256" key="4">
    <source>
        <dbReference type="ARBA" id="ARBA00022790"/>
    </source>
</evidence>
<dbReference type="InterPro" id="IPR033464">
    <property type="entry name" value="CSN8_PSD8_EIF3K"/>
</dbReference>
<protein>
    <recommendedName>
        <fullName evidence="6">CSN8/PSMD8/EIF3K domain-containing protein</fullName>
    </recommendedName>
</protein>
<evidence type="ECO:0000259" key="6">
    <source>
        <dbReference type="Pfam" id="PF10075"/>
    </source>
</evidence>